<keyword evidence="1" id="KW-1133">Transmembrane helix</keyword>
<evidence type="ECO:0000313" key="2">
    <source>
        <dbReference type="EMBL" id="MBB1157264.1"/>
    </source>
</evidence>
<feature type="transmembrane region" description="Helical" evidence="1">
    <location>
        <begin position="12"/>
        <end position="36"/>
    </location>
</feature>
<organism evidence="2 3">
    <name type="scientific">Amycolatopsis dendrobii</name>
    <dbReference type="NCBI Taxonomy" id="2760662"/>
    <lineage>
        <taxon>Bacteria</taxon>
        <taxon>Bacillati</taxon>
        <taxon>Actinomycetota</taxon>
        <taxon>Actinomycetes</taxon>
        <taxon>Pseudonocardiales</taxon>
        <taxon>Pseudonocardiaceae</taxon>
        <taxon>Amycolatopsis</taxon>
    </lineage>
</organism>
<dbReference type="AlphaFoldDB" id="A0A7W3W232"/>
<proteinExistence type="predicted"/>
<gene>
    <name evidence="2" type="ORF">H4281_29320</name>
</gene>
<comment type="caution">
    <text evidence="2">The sequence shown here is derived from an EMBL/GenBank/DDBJ whole genome shotgun (WGS) entry which is preliminary data.</text>
</comment>
<sequence length="109" mass="11223">MDLTSSPAQTSRAVLGALHAIVALVAVVAALSLYVAAAFTESPLNVGYIVGVFCRMYGILVFPLAAATGAVAGLFVPRPYSSVVIWTTMPAAAVLFPGITLLTGWPSLE</sequence>
<dbReference type="RefSeq" id="WP_182894128.1">
    <property type="nucleotide sequence ID" value="NZ_JACGZW010000010.1"/>
</dbReference>
<reference evidence="2 3" key="1">
    <citation type="submission" date="2020-08" db="EMBL/GenBank/DDBJ databases">
        <title>Amycolatopsis sp. nov. DR6-1 isolated from Dendrobium heterocarpum.</title>
        <authorList>
            <person name="Tedsree N."/>
            <person name="Kuncharoen N."/>
            <person name="Likhitwitayawuid K."/>
            <person name="Tanasupawat S."/>
        </authorList>
    </citation>
    <scope>NUCLEOTIDE SEQUENCE [LARGE SCALE GENOMIC DNA]</scope>
    <source>
        <strain evidence="2 3">DR6-1</strain>
    </source>
</reference>
<feature type="transmembrane region" description="Helical" evidence="1">
    <location>
        <begin position="83"/>
        <end position="105"/>
    </location>
</feature>
<keyword evidence="1" id="KW-0472">Membrane</keyword>
<keyword evidence="1" id="KW-0812">Transmembrane</keyword>
<dbReference type="Proteomes" id="UP000526734">
    <property type="component" value="Unassembled WGS sequence"/>
</dbReference>
<accession>A0A7W3W232</accession>
<feature type="transmembrane region" description="Helical" evidence="1">
    <location>
        <begin position="56"/>
        <end position="76"/>
    </location>
</feature>
<name>A0A7W3W232_9PSEU</name>
<keyword evidence="3" id="KW-1185">Reference proteome</keyword>
<dbReference type="EMBL" id="JACGZW010000010">
    <property type="protein sequence ID" value="MBB1157264.1"/>
    <property type="molecule type" value="Genomic_DNA"/>
</dbReference>
<evidence type="ECO:0000256" key="1">
    <source>
        <dbReference type="SAM" id="Phobius"/>
    </source>
</evidence>
<protein>
    <submittedName>
        <fullName evidence="2">Uncharacterized protein</fullName>
    </submittedName>
</protein>
<evidence type="ECO:0000313" key="3">
    <source>
        <dbReference type="Proteomes" id="UP000526734"/>
    </source>
</evidence>